<dbReference type="AlphaFoldDB" id="A0A1M4VYN6"/>
<dbReference type="Pfam" id="PF08821">
    <property type="entry name" value="CGGC"/>
    <property type="match status" value="1"/>
</dbReference>
<protein>
    <submittedName>
        <fullName evidence="2">Predicted metal-binding protein</fullName>
    </submittedName>
</protein>
<evidence type="ECO:0000313" key="3">
    <source>
        <dbReference type="Proteomes" id="UP000184035"/>
    </source>
</evidence>
<proteinExistence type="predicted"/>
<dbReference type="OrthoDB" id="1682132at2"/>
<dbReference type="Proteomes" id="UP000184035">
    <property type="component" value="Unassembled WGS sequence"/>
</dbReference>
<sequence>MKIAIVICEKLSYECSAIGCFNAFNKKEKAFEIYKNDNIELFGLFHCNGCNSDLNKDLDYKITQLKKFNVEIIHLAKCIEVECFRYCEIKRFFENKGFKVIEGTH</sequence>
<organism evidence="2 3">
    <name type="scientific">Clostridium fallax</name>
    <dbReference type="NCBI Taxonomy" id="1533"/>
    <lineage>
        <taxon>Bacteria</taxon>
        <taxon>Bacillati</taxon>
        <taxon>Bacillota</taxon>
        <taxon>Clostridia</taxon>
        <taxon>Eubacteriales</taxon>
        <taxon>Clostridiaceae</taxon>
        <taxon>Clostridium</taxon>
    </lineage>
</organism>
<dbReference type="RefSeq" id="WP_072895157.1">
    <property type="nucleotide sequence ID" value="NZ_FQVM01000009.1"/>
</dbReference>
<dbReference type="EMBL" id="FQVM01000009">
    <property type="protein sequence ID" value="SHE74076.1"/>
    <property type="molecule type" value="Genomic_DNA"/>
</dbReference>
<name>A0A1M4VYN6_9CLOT</name>
<dbReference type="SMART" id="SM01078">
    <property type="entry name" value="CGGC"/>
    <property type="match status" value="1"/>
</dbReference>
<reference evidence="2 3" key="1">
    <citation type="submission" date="2016-11" db="EMBL/GenBank/DDBJ databases">
        <authorList>
            <person name="Jaros S."/>
            <person name="Januszkiewicz K."/>
            <person name="Wedrychowicz H."/>
        </authorList>
    </citation>
    <scope>NUCLEOTIDE SEQUENCE [LARGE SCALE GENOMIC DNA]</scope>
    <source>
        <strain evidence="2 3">DSM 2631</strain>
    </source>
</reference>
<dbReference type="InterPro" id="IPR014925">
    <property type="entry name" value="CGGC_dom"/>
</dbReference>
<accession>A0A1M4VYN6</accession>
<dbReference type="STRING" id="1533.SAMN05443638_10987"/>
<feature type="domain" description="CGGC" evidence="1">
    <location>
        <begin position="2"/>
        <end position="105"/>
    </location>
</feature>
<gene>
    <name evidence="2" type="ORF">SAMN05443638_10987</name>
</gene>
<keyword evidence="3" id="KW-1185">Reference proteome</keyword>
<evidence type="ECO:0000313" key="2">
    <source>
        <dbReference type="EMBL" id="SHE74076.1"/>
    </source>
</evidence>
<evidence type="ECO:0000259" key="1">
    <source>
        <dbReference type="SMART" id="SM01078"/>
    </source>
</evidence>